<evidence type="ECO:0000313" key="4">
    <source>
        <dbReference type="Proteomes" id="UP000585474"/>
    </source>
</evidence>
<dbReference type="InterPro" id="IPR046960">
    <property type="entry name" value="PPR_At4g14850-like_plant"/>
</dbReference>
<dbReference type="Pfam" id="PF01535">
    <property type="entry name" value="PPR"/>
    <property type="match status" value="5"/>
</dbReference>
<dbReference type="InterPro" id="IPR011990">
    <property type="entry name" value="TPR-like_helical_dom_sf"/>
</dbReference>
<dbReference type="Proteomes" id="UP000585474">
    <property type="component" value="Unassembled WGS sequence"/>
</dbReference>
<dbReference type="OrthoDB" id="185373at2759"/>
<dbReference type="NCBIfam" id="TIGR00756">
    <property type="entry name" value="PPR"/>
    <property type="match status" value="3"/>
</dbReference>
<evidence type="ECO:0000256" key="2">
    <source>
        <dbReference type="PROSITE-ProRule" id="PRU00708"/>
    </source>
</evidence>
<name>A0A7J0F3T1_9ERIC</name>
<dbReference type="PROSITE" id="PS51375">
    <property type="entry name" value="PPR"/>
    <property type="match status" value="2"/>
</dbReference>
<keyword evidence="4" id="KW-1185">Reference proteome</keyword>
<dbReference type="InterPro" id="IPR046848">
    <property type="entry name" value="E_motif"/>
</dbReference>
<sequence length="425" mass="48331">MEVGCPSLSLSLSLDCCWSWALVDWTSSWAGLPSIRAGLQHILEMVELQTLGESLTRLLIKMWFLGMQGTYVQNCQIDEAVRPFTQMPEKNAVSWTTMINGYVHFGNLNEAKKLLDTMTYNNVGAQTAMISGYVQSERMDEARRIFYKIGTRDVVCWNTMIAGYMDEDLHLFRQMLQKNIVSWNTMIYGYAQAGQMDKVRKIFEEMGEKNIVSWNTLISGFAQNGLFVGALKRFSLMTKDGKEPDQSTFVFGLSSCAILQLCKLESNFTKLWKVVMRMTFSVGRLEEAFKLVREMKIEANAGSWGALLSDCRIHRNLELGCVAAEKLSKLEPHKTLNYVLLSNLHAKAGRWDEVESMRTLTTERGAEKQPGCSWIEYKNQLHVFLSDDGVQPQLPDIGDALNNLTAQMKTCNFMPETKYSLHDYV</sequence>
<dbReference type="Pfam" id="PF20431">
    <property type="entry name" value="E_motif"/>
    <property type="match status" value="1"/>
</dbReference>
<dbReference type="GO" id="GO:0009451">
    <property type="term" value="P:RNA modification"/>
    <property type="evidence" value="ECO:0007669"/>
    <property type="project" value="InterPro"/>
</dbReference>
<organism evidence="3 4">
    <name type="scientific">Actinidia rufa</name>
    <dbReference type="NCBI Taxonomy" id="165716"/>
    <lineage>
        <taxon>Eukaryota</taxon>
        <taxon>Viridiplantae</taxon>
        <taxon>Streptophyta</taxon>
        <taxon>Embryophyta</taxon>
        <taxon>Tracheophyta</taxon>
        <taxon>Spermatophyta</taxon>
        <taxon>Magnoliopsida</taxon>
        <taxon>eudicotyledons</taxon>
        <taxon>Gunneridae</taxon>
        <taxon>Pentapetalae</taxon>
        <taxon>asterids</taxon>
        <taxon>Ericales</taxon>
        <taxon>Actinidiaceae</taxon>
        <taxon>Actinidia</taxon>
    </lineage>
</organism>
<dbReference type="InterPro" id="IPR002885">
    <property type="entry name" value="PPR_rpt"/>
</dbReference>
<feature type="repeat" description="PPR" evidence="2">
    <location>
        <begin position="91"/>
        <end position="125"/>
    </location>
</feature>
<protein>
    <submittedName>
        <fullName evidence="3">Pentatricopeptide repeat (PPR) superfamily protein</fullName>
    </submittedName>
</protein>
<evidence type="ECO:0000256" key="1">
    <source>
        <dbReference type="ARBA" id="ARBA00022737"/>
    </source>
</evidence>
<dbReference type="GO" id="GO:0099402">
    <property type="term" value="P:plant organ development"/>
    <property type="evidence" value="ECO:0007669"/>
    <property type="project" value="UniProtKB-ARBA"/>
</dbReference>
<feature type="repeat" description="PPR" evidence="2">
    <location>
        <begin position="179"/>
        <end position="213"/>
    </location>
</feature>
<gene>
    <name evidence="3" type="ORF">Acr_08g0017260</name>
</gene>
<keyword evidence="1" id="KW-0677">Repeat</keyword>
<reference evidence="3 4" key="1">
    <citation type="submission" date="2019-07" db="EMBL/GenBank/DDBJ databases">
        <title>De Novo Assembly of kiwifruit Actinidia rufa.</title>
        <authorList>
            <person name="Sugita-Konishi S."/>
            <person name="Sato K."/>
            <person name="Mori E."/>
            <person name="Abe Y."/>
            <person name="Kisaki G."/>
            <person name="Hamano K."/>
            <person name="Suezawa K."/>
            <person name="Otani M."/>
            <person name="Fukuda T."/>
            <person name="Manabe T."/>
            <person name="Gomi K."/>
            <person name="Tabuchi M."/>
            <person name="Akimitsu K."/>
            <person name="Kataoka I."/>
        </authorList>
    </citation>
    <scope>NUCLEOTIDE SEQUENCE [LARGE SCALE GENOMIC DNA]</scope>
    <source>
        <strain evidence="4">cv. Fuchu</strain>
    </source>
</reference>
<comment type="caution">
    <text evidence="3">The sequence shown here is derived from an EMBL/GenBank/DDBJ whole genome shotgun (WGS) entry which is preliminary data.</text>
</comment>
<dbReference type="GO" id="GO:0003723">
    <property type="term" value="F:RNA binding"/>
    <property type="evidence" value="ECO:0007669"/>
    <property type="project" value="InterPro"/>
</dbReference>
<accession>A0A7J0F3T1</accession>
<proteinExistence type="predicted"/>
<evidence type="ECO:0000313" key="3">
    <source>
        <dbReference type="EMBL" id="GFY93330.1"/>
    </source>
</evidence>
<dbReference type="EMBL" id="BJWL01000008">
    <property type="protein sequence ID" value="GFY93330.1"/>
    <property type="molecule type" value="Genomic_DNA"/>
</dbReference>
<dbReference type="AlphaFoldDB" id="A0A7J0F3T1"/>
<dbReference type="Gene3D" id="1.25.40.10">
    <property type="entry name" value="Tetratricopeptide repeat domain"/>
    <property type="match status" value="3"/>
</dbReference>
<dbReference type="FunFam" id="1.25.40.10:FF:000158">
    <property type="entry name" value="pentatricopeptide repeat-containing protein At2g33680"/>
    <property type="match status" value="1"/>
</dbReference>
<dbReference type="PANTHER" id="PTHR47926">
    <property type="entry name" value="PENTATRICOPEPTIDE REPEAT-CONTAINING PROTEIN"/>
    <property type="match status" value="1"/>
</dbReference>